<reference evidence="4 5" key="1">
    <citation type="submission" date="2011-01" db="EMBL/GenBank/DDBJ databases">
        <authorList>
            <person name="Durkin A.S."/>
            <person name="Madupu R."/>
            <person name="Torralba M."/>
            <person name="Gillis M."/>
            <person name="Methe B."/>
            <person name="Sutton G."/>
            <person name="Nelson K.E."/>
        </authorList>
    </citation>
    <scope>NUCLEOTIDE SEQUENCE [LARGE SCALE GENOMIC DNA]</scope>
    <source>
        <strain evidence="4 5">ACS-025-V-Sch4</strain>
    </source>
</reference>
<dbReference type="InterPro" id="IPR005335">
    <property type="entry name" value="Terminase_ssu"/>
</dbReference>
<dbReference type="Proteomes" id="UP000005277">
    <property type="component" value="Unassembled WGS sequence"/>
</dbReference>
<proteinExistence type="predicted"/>
<keyword evidence="1" id="KW-1188">Viral release from host cell</keyword>
<comment type="caution">
    <text evidence="4">The sequence shown here is derived from an EMBL/GenBank/DDBJ whole genome shotgun (WGS) entry which is preliminary data.</text>
</comment>
<keyword evidence="3" id="KW-0175">Coiled coil</keyword>
<gene>
    <name evidence="4" type="ORF">HMPREF9246_0290</name>
</gene>
<protein>
    <submittedName>
        <fullName evidence="4">Putative terminase small subunit</fullName>
    </submittedName>
</protein>
<dbReference type="GO" id="GO:0051276">
    <property type="term" value="P:chromosome organization"/>
    <property type="evidence" value="ECO:0007669"/>
    <property type="project" value="InterPro"/>
</dbReference>
<dbReference type="PANTHER" id="PTHR41328">
    <property type="entry name" value="TERMINASE SMALL SUBUNIT-RELATED"/>
    <property type="match status" value="1"/>
</dbReference>
<dbReference type="InterPro" id="IPR052404">
    <property type="entry name" value="SPP1-like_terminase"/>
</dbReference>
<feature type="coiled-coil region" evidence="3">
    <location>
        <begin position="133"/>
        <end position="160"/>
    </location>
</feature>
<evidence type="ECO:0000313" key="5">
    <source>
        <dbReference type="Proteomes" id="UP000005277"/>
    </source>
</evidence>
<organism evidence="4 5">
    <name type="scientific">Anaerococcus hydrogenalis ACS-025-V-Sch4</name>
    <dbReference type="NCBI Taxonomy" id="879306"/>
    <lineage>
        <taxon>Bacteria</taxon>
        <taxon>Bacillati</taxon>
        <taxon>Bacillota</taxon>
        <taxon>Tissierellia</taxon>
        <taxon>Tissierellales</taxon>
        <taxon>Peptoniphilaceae</taxon>
        <taxon>Anaerococcus</taxon>
    </lineage>
</organism>
<dbReference type="RefSeq" id="WP_004818104.1">
    <property type="nucleotide sequence ID" value="NZ_AEXN01000033.1"/>
</dbReference>
<dbReference type="EMBL" id="AEXN01000033">
    <property type="protein sequence ID" value="EGC83392.1"/>
    <property type="molecule type" value="Genomic_DNA"/>
</dbReference>
<keyword evidence="5" id="KW-1185">Reference proteome</keyword>
<evidence type="ECO:0000313" key="4">
    <source>
        <dbReference type="EMBL" id="EGC83392.1"/>
    </source>
</evidence>
<dbReference type="Gene3D" id="1.10.10.1400">
    <property type="entry name" value="Terminase, small subunit, N-terminal DNA-binding domain, HTH motif"/>
    <property type="match status" value="1"/>
</dbReference>
<dbReference type="InterPro" id="IPR038713">
    <property type="entry name" value="Terminase_Gp1_N_sf"/>
</dbReference>
<dbReference type="Pfam" id="PF03592">
    <property type="entry name" value="Terminase_2"/>
    <property type="match status" value="1"/>
</dbReference>
<evidence type="ECO:0000256" key="2">
    <source>
        <dbReference type="ARBA" id="ARBA00023219"/>
    </source>
</evidence>
<sequence length="178" mass="20381">MIDLRKGWCTLKKLTIKQKKFADEYIKTGNATEAYKKAGYKYSSDNMASVEAHKLLRNPKVKAYVDKKLTEIEAETIAESKEVLQYLTSVLRGETHDEVYYKTEFGGEALGQVKVQNKDRLKAAELLMRRFGLNASDLEIEKQETQIKKTKTEIEIMKGISEEVEDLDDIDGMIYGKD</sequence>
<evidence type="ECO:0000256" key="3">
    <source>
        <dbReference type="SAM" id="Coils"/>
    </source>
</evidence>
<keyword evidence="2" id="KW-0231">Viral genome packaging</keyword>
<dbReference type="Gene3D" id="6.10.140.2160">
    <property type="match status" value="1"/>
</dbReference>
<evidence type="ECO:0000256" key="1">
    <source>
        <dbReference type="ARBA" id="ARBA00022612"/>
    </source>
</evidence>
<accession>F0H2C9</accession>
<name>F0H2C9_9FIRM</name>
<dbReference type="AlphaFoldDB" id="F0H2C9"/>
<dbReference type="PANTHER" id="PTHR41328:SF2">
    <property type="entry name" value="TERMINASE SMALL SUBUNIT"/>
    <property type="match status" value="1"/>
</dbReference>